<evidence type="ECO:0000256" key="1">
    <source>
        <dbReference type="SAM" id="MobiDB-lite"/>
    </source>
</evidence>
<reference evidence="2" key="1">
    <citation type="submission" date="2024-07" db="EMBL/GenBank/DDBJ databases">
        <title>Identification and characteristics of an arsenic-resistant bacterial isolate, which belongs to a novel species.</title>
        <authorList>
            <person name="Juszczyk A."/>
            <person name="Kowalczyk A."/>
            <person name="Was K."/>
            <person name="Kosowicz W."/>
            <person name="Budzyn A."/>
            <person name="Latowski D."/>
        </authorList>
    </citation>
    <scope>NUCLEOTIDE SEQUENCE</scope>
    <source>
        <strain evidence="2">As8PL</strain>
        <plasmid evidence="2">unnamed</plasmid>
    </source>
</reference>
<keyword evidence="2" id="KW-0614">Plasmid</keyword>
<sequence length="175" mass="20405">MDAETVEDKDNDVVEKEMNEDSENKTQEEEKEVIMLNDNNIEETLSQFEEREEGYTLVDETLIKELVESDSEKHEELLSELDEDTLTELYHFISNLDIENSEYKEQLLNTIEIVADKNEFALDINEIEDRFKEDEDTEESSEEVVIEASEDEEEKVGFFKKIFASIGSFFSGLFS</sequence>
<protein>
    <submittedName>
        <fullName evidence="2">Uncharacterized protein</fullName>
    </submittedName>
</protein>
<proteinExistence type="predicted"/>
<evidence type="ECO:0000313" key="2">
    <source>
        <dbReference type="EMBL" id="XDI35138.1"/>
    </source>
</evidence>
<feature type="compositionally biased region" description="Basic and acidic residues" evidence="1">
    <location>
        <begin position="1"/>
        <end position="28"/>
    </location>
</feature>
<organism evidence="2">
    <name type="scientific">Alkalihalophilus sp. As8PL</name>
    <dbReference type="NCBI Taxonomy" id="3237103"/>
    <lineage>
        <taxon>Bacteria</taxon>
        <taxon>Bacillati</taxon>
        <taxon>Bacillota</taxon>
        <taxon>Bacilli</taxon>
        <taxon>Bacillales</taxon>
        <taxon>Bacillaceae</taxon>
        <taxon>Alkalihalophilus</taxon>
    </lineage>
</organism>
<geneLocation type="plasmid" evidence="2">
    <name>unnamed</name>
</geneLocation>
<accession>A0AB39BNU8</accession>
<feature type="region of interest" description="Disordered" evidence="1">
    <location>
        <begin position="1"/>
        <end position="30"/>
    </location>
</feature>
<gene>
    <name evidence="2" type="ORF">AB3N04_01255</name>
</gene>
<dbReference type="RefSeq" id="WP_368502755.1">
    <property type="nucleotide sequence ID" value="NZ_CP162550.1"/>
</dbReference>
<dbReference type="EMBL" id="CP162550">
    <property type="protein sequence ID" value="XDI35138.1"/>
    <property type="molecule type" value="Genomic_DNA"/>
</dbReference>
<dbReference type="AlphaFoldDB" id="A0AB39BNU8"/>
<name>A0AB39BNU8_9BACI</name>